<evidence type="ECO:0000256" key="7">
    <source>
        <dbReference type="SAM" id="Phobius"/>
    </source>
</evidence>
<dbReference type="Pfam" id="PF00005">
    <property type="entry name" value="ABC_tran"/>
    <property type="match status" value="1"/>
</dbReference>
<reference evidence="11" key="1">
    <citation type="submission" date="2023-06" db="EMBL/GenBank/DDBJ databases">
        <title>Identification and characterization of horizontal gene transfer across gut microbiota members of farm animals based on homology search.</title>
        <authorList>
            <person name="Zeman M."/>
            <person name="Kubasova T."/>
            <person name="Jahodarova E."/>
            <person name="Nykrynova M."/>
            <person name="Rychlik I."/>
        </authorList>
    </citation>
    <scope>NUCLEOTIDE SEQUENCE [LARGE SCALE GENOMIC DNA]</scope>
    <source>
        <strain evidence="11">161_Gplus</strain>
    </source>
</reference>
<evidence type="ECO:0000256" key="4">
    <source>
        <dbReference type="ARBA" id="ARBA00022840"/>
    </source>
</evidence>
<evidence type="ECO:0000256" key="3">
    <source>
        <dbReference type="ARBA" id="ARBA00022741"/>
    </source>
</evidence>
<dbReference type="PROSITE" id="PS50929">
    <property type="entry name" value="ABC_TM1F"/>
    <property type="match status" value="1"/>
</dbReference>
<keyword evidence="3" id="KW-0547">Nucleotide-binding</keyword>
<dbReference type="PANTHER" id="PTHR43394:SF1">
    <property type="entry name" value="ATP-BINDING CASSETTE SUB-FAMILY B MEMBER 10, MITOCHONDRIAL"/>
    <property type="match status" value="1"/>
</dbReference>
<feature type="transmembrane region" description="Helical" evidence="7">
    <location>
        <begin position="170"/>
        <end position="189"/>
    </location>
</feature>
<keyword evidence="6 7" id="KW-0472">Membrane</keyword>
<organism evidence="10 11">
    <name type="scientific">Limosilactobacillus pontis</name>
    <dbReference type="NCBI Taxonomy" id="35787"/>
    <lineage>
        <taxon>Bacteria</taxon>
        <taxon>Bacillati</taxon>
        <taxon>Bacillota</taxon>
        <taxon>Bacilli</taxon>
        <taxon>Lactobacillales</taxon>
        <taxon>Lactobacillaceae</taxon>
        <taxon>Limosilactobacillus</taxon>
    </lineage>
</organism>
<accession>A0ABT7UWP0</accession>
<feature type="domain" description="ABC transmembrane type-1" evidence="9">
    <location>
        <begin position="32"/>
        <end position="315"/>
    </location>
</feature>
<name>A0ABT7UWP0_9LACO</name>
<dbReference type="SUPFAM" id="SSF52540">
    <property type="entry name" value="P-loop containing nucleoside triphosphate hydrolases"/>
    <property type="match status" value="1"/>
</dbReference>
<dbReference type="InterPro" id="IPR039421">
    <property type="entry name" value="Type_1_exporter"/>
</dbReference>
<proteinExistence type="predicted"/>
<reference evidence="10 11" key="2">
    <citation type="submission" date="2023-06" db="EMBL/GenBank/DDBJ databases">
        <authorList>
            <person name="Zeman M."/>
            <person name="Kubasova T."/>
            <person name="Jahodarova E."/>
            <person name="Nykrynova M."/>
            <person name="Rychlik I."/>
        </authorList>
    </citation>
    <scope>NUCLEOTIDE SEQUENCE [LARGE SCALE GENOMIC DNA]</scope>
    <source>
        <strain evidence="10 11">161_Gplus</strain>
    </source>
</reference>
<dbReference type="CDD" id="cd18544">
    <property type="entry name" value="ABC_6TM_TmrA_like"/>
    <property type="match status" value="1"/>
</dbReference>
<dbReference type="SUPFAM" id="SSF90123">
    <property type="entry name" value="ABC transporter transmembrane region"/>
    <property type="match status" value="1"/>
</dbReference>
<feature type="domain" description="ABC transporter" evidence="8">
    <location>
        <begin position="348"/>
        <end position="582"/>
    </location>
</feature>
<evidence type="ECO:0000313" key="10">
    <source>
        <dbReference type="EMBL" id="MDM8266089.1"/>
    </source>
</evidence>
<dbReference type="SMART" id="SM00382">
    <property type="entry name" value="AAA"/>
    <property type="match status" value="1"/>
</dbReference>
<evidence type="ECO:0000256" key="5">
    <source>
        <dbReference type="ARBA" id="ARBA00022989"/>
    </source>
</evidence>
<dbReference type="GO" id="GO:0005524">
    <property type="term" value="F:ATP binding"/>
    <property type="evidence" value="ECO:0007669"/>
    <property type="project" value="UniProtKB-KW"/>
</dbReference>
<sequence length="587" mass="67272">MDKQTKLTHRRQRAVLRRIFRAARSFWWQFTLAIVVAVVLSVVNLLLPRLIQFYIDHYLRHGPVLLKWIIMFAGIYLGLTIIRALLQFIQAYSFAVGAERTLESLRDQLIRHIYFLGMRFFDETPVGEIVSRVTNDTKALYNFWNLILNLVVALTGLVASFVAMYMVSPLLAWLTLGLLLVIVLLVRWYQKLSVPVYQRVRASLSRLNTRINDALGGIEIIQQFGQQHRLATDFDQENNRYFGYRNHLINFDSFLLYPIVSLMFILAETATLGYFGWRSEQTMVAAGVVYAFIAYQQNFFNPLTSVMENLATFQEGIVAGDRIFTLLDRPSTQPTQGDEPLQVTAGRIEFRHVTFGYNPQKPVLKDISFTVEPGQLVALVGHTGSGKSSIINLLMRFYEFQAGQILIYGKDIRRYPLRELRHRLGLVVQEPIIFYGTVAHNIGMFTDEQDLTNIRRAAKLVNADSFIEQLPRKYDTLLTEGGSNLSTGQRQLIAFARVMARHPRVLILDEATASIDSHTEKMITASINKMSREQTTIAIAHRLSTIRDADQILVLRDGRIVERGRHDELMAQNGYYAKMVRLQEAEK</sequence>
<dbReference type="CDD" id="cd03254">
    <property type="entry name" value="ABCC_Glucan_exporter_like"/>
    <property type="match status" value="1"/>
</dbReference>
<dbReference type="Pfam" id="PF00664">
    <property type="entry name" value="ABC_membrane"/>
    <property type="match status" value="1"/>
</dbReference>
<keyword evidence="5 7" id="KW-1133">Transmembrane helix</keyword>
<evidence type="ECO:0000259" key="9">
    <source>
        <dbReference type="PROSITE" id="PS50929"/>
    </source>
</evidence>
<keyword evidence="2 7" id="KW-0812">Transmembrane</keyword>
<feature type="transmembrane region" description="Helical" evidence="7">
    <location>
        <begin position="66"/>
        <end position="86"/>
    </location>
</feature>
<feature type="transmembrane region" description="Helical" evidence="7">
    <location>
        <begin position="143"/>
        <end position="164"/>
    </location>
</feature>
<feature type="transmembrane region" description="Helical" evidence="7">
    <location>
        <begin position="254"/>
        <end position="277"/>
    </location>
</feature>
<dbReference type="Gene3D" id="1.20.1560.10">
    <property type="entry name" value="ABC transporter type 1, transmembrane domain"/>
    <property type="match status" value="1"/>
</dbReference>
<dbReference type="InterPro" id="IPR011527">
    <property type="entry name" value="ABC1_TM_dom"/>
</dbReference>
<dbReference type="PROSITE" id="PS50893">
    <property type="entry name" value="ABC_TRANSPORTER_2"/>
    <property type="match status" value="1"/>
</dbReference>
<protein>
    <submittedName>
        <fullName evidence="10">ABC transporter ATP-binding protein</fullName>
    </submittedName>
</protein>
<keyword evidence="4 10" id="KW-0067">ATP-binding</keyword>
<dbReference type="EMBL" id="JAUDDW010000005">
    <property type="protein sequence ID" value="MDM8266089.1"/>
    <property type="molecule type" value="Genomic_DNA"/>
</dbReference>
<evidence type="ECO:0000259" key="8">
    <source>
        <dbReference type="PROSITE" id="PS50893"/>
    </source>
</evidence>
<dbReference type="Proteomes" id="UP001529343">
    <property type="component" value="Unassembled WGS sequence"/>
</dbReference>
<dbReference type="InterPro" id="IPR027417">
    <property type="entry name" value="P-loop_NTPase"/>
</dbReference>
<evidence type="ECO:0000256" key="6">
    <source>
        <dbReference type="ARBA" id="ARBA00023136"/>
    </source>
</evidence>
<evidence type="ECO:0000256" key="1">
    <source>
        <dbReference type="ARBA" id="ARBA00004651"/>
    </source>
</evidence>
<dbReference type="PANTHER" id="PTHR43394">
    <property type="entry name" value="ATP-DEPENDENT PERMEASE MDL1, MITOCHONDRIAL"/>
    <property type="match status" value="1"/>
</dbReference>
<dbReference type="InterPro" id="IPR003593">
    <property type="entry name" value="AAA+_ATPase"/>
</dbReference>
<dbReference type="RefSeq" id="WP_289585824.1">
    <property type="nucleotide sequence ID" value="NZ_JAUDDW010000005.1"/>
</dbReference>
<evidence type="ECO:0000256" key="2">
    <source>
        <dbReference type="ARBA" id="ARBA00022692"/>
    </source>
</evidence>
<keyword evidence="11" id="KW-1185">Reference proteome</keyword>
<comment type="caution">
    <text evidence="10">The sequence shown here is derived from an EMBL/GenBank/DDBJ whole genome shotgun (WGS) entry which is preliminary data.</text>
</comment>
<comment type="subcellular location">
    <subcellularLocation>
        <location evidence="1">Cell membrane</location>
        <topology evidence="1">Multi-pass membrane protein</topology>
    </subcellularLocation>
</comment>
<feature type="transmembrane region" description="Helical" evidence="7">
    <location>
        <begin position="26"/>
        <end position="46"/>
    </location>
</feature>
<evidence type="ECO:0000313" key="11">
    <source>
        <dbReference type="Proteomes" id="UP001529343"/>
    </source>
</evidence>
<gene>
    <name evidence="10" type="ORF">QUW44_02735</name>
</gene>
<dbReference type="InterPro" id="IPR003439">
    <property type="entry name" value="ABC_transporter-like_ATP-bd"/>
</dbReference>
<dbReference type="InterPro" id="IPR036640">
    <property type="entry name" value="ABC1_TM_sf"/>
</dbReference>
<dbReference type="Gene3D" id="3.40.50.300">
    <property type="entry name" value="P-loop containing nucleotide triphosphate hydrolases"/>
    <property type="match status" value="1"/>
</dbReference>